<feature type="domain" description="NAD(P)-binding" evidence="1">
    <location>
        <begin position="7"/>
        <end position="173"/>
    </location>
</feature>
<evidence type="ECO:0000313" key="3">
    <source>
        <dbReference type="Proteomes" id="UP001612928"/>
    </source>
</evidence>
<proteinExistence type="predicted"/>
<dbReference type="Proteomes" id="UP001612928">
    <property type="component" value="Unassembled WGS sequence"/>
</dbReference>
<accession>A0ABW8A212</accession>
<reference evidence="2 3" key="1">
    <citation type="submission" date="2024-10" db="EMBL/GenBank/DDBJ databases">
        <title>The Natural Products Discovery Center: Release of the First 8490 Sequenced Strains for Exploring Actinobacteria Biosynthetic Diversity.</title>
        <authorList>
            <person name="Kalkreuter E."/>
            <person name="Kautsar S.A."/>
            <person name="Yang D."/>
            <person name="Bader C.D."/>
            <person name="Teijaro C.N."/>
            <person name="Fluegel L."/>
            <person name="Davis C.M."/>
            <person name="Simpson J.R."/>
            <person name="Lauterbach L."/>
            <person name="Steele A.D."/>
            <person name="Gui C."/>
            <person name="Meng S."/>
            <person name="Li G."/>
            <person name="Viehrig K."/>
            <person name="Ye F."/>
            <person name="Su P."/>
            <person name="Kiefer A.F."/>
            <person name="Nichols A."/>
            <person name="Cepeda A.J."/>
            <person name="Yan W."/>
            <person name="Fan B."/>
            <person name="Jiang Y."/>
            <person name="Adhikari A."/>
            <person name="Zheng C.-J."/>
            <person name="Schuster L."/>
            <person name="Cowan T.M."/>
            <person name="Smanski M.J."/>
            <person name="Chevrette M.G."/>
            <person name="De Carvalho L.P.S."/>
            <person name="Shen B."/>
        </authorList>
    </citation>
    <scope>NUCLEOTIDE SEQUENCE [LARGE SCALE GENOMIC DNA]</scope>
    <source>
        <strain evidence="2 3">NPDC049503</strain>
    </source>
</reference>
<gene>
    <name evidence="2" type="ORF">ACIBP5_12770</name>
</gene>
<dbReference type="Pfam" id="PF13460">
    <property type="entry name" value="NAD_binding_10"/>
    <property type="match status" value="1"/>
</dbReference>
<name>A0ABW8A212_9ACTN</name>
<protein>
    <submittedName>
        <fullName evidence="2">SDR family oxidoreductase</fullName>
    </submittedName>
</protein>
<dbReference type="PANTHER" id="PTHR43162:SF1">
    <property type="entry name" value="PRESTALK A DIFFERENTIATION PROTEIN A"/>
    <property type="match status" value="1"/>
</dbReference>
<dbReference type="EMBL" id="JBITMB010000003">
    <property type="protein sequence ID" value="MFI7440819.1"/>
    <property type="molecule type" value="Genomic_DNA"/>
</dbReference>
<sequence>MRILLTGATGNVGRIVAERLVRAGADVRAVTRDPRRARLDGHVETVQGDLHDPPSLRSALEGVERMYLFPVAATAKEVVALAKEAGVRRVVVLSSGAVTGGFDTDFHLPVERAVEESGLEWTHVRPGEFMLNRLWIWGPSIRAGRVVRDFGPDLAWCPVHEADIADVAAAALLEDGHAGAAYDLNGPETISRRDQVKAIAEAIGEDIRFEAVTPAEARELYLAQGGFAADNADFLTGFTDYSGQEADPAAMDDFDIAAYGPLPTAEAVTGRPARTFAEWAHDHAADFTRRAPLTSGTHRARP</sequence>
<dbReference type="InterPro" id="IPR016040">
    <property type="entry name" value="NAD(P)-bd_dom"/>
</dbReference>
<dbReference type="SUPFAM" id="SSF51735">
    <property type="entry name" value="NAD(P)-binding Rossmann-fold domains"/>
    <property type="match status" value="1"/>
</dbReference>
<keyword evidence="3" id="KW-1185">Reference proteome</keyword>
<comment type="caution">
    <text evidence="2">The sequence shown here is derived from an EMBL/GenBank/DDBJ whole genome shotgun (WGS) entry which is preliminary data.</text>
</comment>
<dbReference type="InterPro" id="IPR036291">
    <property type="entry name" value="NAD(P)-bd_dom_sf"/>
</dbReference>
<evidence type="ECO:0000313" key="2">
    <source>
        <dbReference type="EMBL" id="MFI7440819.1"/>
    </source>
</evidence>
<dbReference type="PANTHER" id="PTHR43162">
    <property type="match status" value="1"/>
</dbReference>
<dbReference type="RefSeq" id="WP_397020616.1">
    <property type="nucleotide sequence ID" value="NZ_JBITMB010000003.1"/>
</dbReference>
<organism evidence="2 3">
    <name type="scientific">Nonomuraea indica</name>
    <dbReference type="NCBI Taxonomy" id="1581193"/>
    <lineage>
        <taxon>Bacteria</taxon>
        <taxon>Bacillati</taxon>
        <taxon>Actinomycetota</taxon>
        <taxon>Actinomycetes</taxon>
        <taxon>Streptosporangiales</taxon>
        <taxon>Streptosporangiaceae</taxon>
        <taxon>Nonomuraea</taxon>
    </lineage>
</organism>
<dbReference type="InterPro" id="IPR051604">
    <property type="entry name" value="Ergot_Alk_Oxidoreductase"/>
</dbReference>
<evidence type="ECO:0000259" key="1">
    <source>
        <dbReference type="Pfam" id="PF13460"/>
    </source>
</evidence>
<dbReference type="Gene3D" id="3.40.50.720">
    <property type="entry name" value="NAD(P)-binding Rossmann-like Domain"/>
    <property type="match status" value="1"/>
</dbReference>